<evidence type="ECO:0000259" key="1">
    <source>
        <dbReference type="PROSITE" id="PS50011"/>
    </source>
</evidence>
<feature type="domain" description="Protein kinase" evidence="1">
    <location>
        <begin position="659"/>
        <end position="935"/>
    </location>
</feature>
<organism evidence="2 3">
    <name type="scientific">Helianthus annuus</name>
    <name type="common">Common sunflower</name>
    <dbReference type="NCBI Taxonomy" id="4232"/>
    <lineage>
        <taxon>Eukaryota</taxon>
        <taxon>Viridiplantae</taxon>
        <taxon>Streptophyta</taxon>
        <taxon>Embryophyta</taxon>
        <taxon>Tracheophyta</taxon>
        <taxon>Spermatophyta</taxon>
        <taxon>Magnoliopsida</taxon>
        <taxon>eudicotyledons</taxon>
        <taxon>Gunneridae</taxon>
        <taxon>Pentapetalae</taxon>
        <taxon>asterids</taxon>
        <taxon>campanulids</taxon>
        <taxon>Asterales</taxon>
        <taxon>Asteraceae</taxon>
        <taxon>Asteroideae</taxon>
        <taxon>Heliantheae alliance</taxon>
        <taxon>Heliantheae</taxon>
        <taxon>Helianthus</taxon>
    </lineage>
</organism>
<dbReference type="Proteomes" id="UP000215914">
    <property type="component" value="Unassembled WGS sequence"/>
</dbReference>
<evidence type="ECO:0000313" key="2">
    <source>
        <dbReference type="EMBL" id="KAF5784495.1"/>
    </source>
</evidence>
<sequence>MTTTTIAKFAHLQIPLEDVLKATDNFHFHKIIRHGGLGLTYRGVLLHSGNWIEIAAERLDISMLSDLKHPNIVSIVGFCDEEDEKIIVTRYAANESLQELLDFNPGLLTWSQRLKICVGVARALSYLYYDKSRDYSVIHGNIKSSTILLDENLKPKLSGFKVPIKQSANRVEQVIHSKPVGTTGYMDPEIEKNKGVTHKSDIFSFGVVLFEILCGMLAFNSHDGNRLLARWAIDHYENGKLHDIIHPYIRNQMSQLSLVVYSKTAYSCLKQMQTERPPHIIDIVDELERALTLQLRHENRVNNLEHLEFLRIPMRYIILATNNFSMRYKTADRRDYTLYKAELDYFDKENLLSVEGKNKRERQKKTVFITRYLYGGEERLVTKIEMLTSVRHPNIVTPLGFCVECSEVILVTDINLSNRYLARYLENHMSMHILTWEKRLKICIDVAHTLNYLHSEVEHQMMMIMYPEINSRNIVLDENWVAKIIDLEHSIALAQDQEDNHYFNRIGKPSYKDPEYTKTHKLNKESHIYSFGVVLFEILCGRLAYDPIYLEESDKGLAHVTRQSFCNGTIEDMVDPTINKEIRENNFVINKGPNKDSLHTFIKIAYQCLSEAQDQRPTMKVVVKELQKALFFQNMESIPTKFASLQIPLEDVVKATNDFHHDNIIRHSGFCTTYKGRLLLSGRLMKIVAQRFDCMQEEGELKFMTVISVLSKLKHKNLVSIIGICYEKDEKIIITTYEANGSLSQYLSDPNLTWTQRLKICLGVARALSYLRYDEGRDYAIIHCNINSDIILLDKNWEAKLSGFEISIKQLAYHDHQVCLCEHIGTVGCTDPAIENTGSVTHKSDIYSFGVVLFEILCGRKAFIENEANRFLAPLAKYHYENGTLQDIIHPNLWNNQISSLSLDKYSKVAYSCLEEERAHRPEAKNIVGELMKALQSHLRPENLAYNQFAHLEIQLEEIVSATNNFAPENLIAEGGFGKAYKGQLRRSGQLIDIYARRLDDEYGQGDNQFWTEISMLSSLQHENIITLFGFSDEDDEKIIIYEHAIHGSLDQHLSDPNLTWFQRLKICLGVARGLSYIHYDVIHCDIDSSKIVLDKDWEPKIFGFEHSTKYPQSWRHRLLFSHNFYNPNMTPKYDVYCFGVLLFEILYGKKPMKTEDGVKVELDDIINPKLRKQMDRQSLGDFKKIVYNCLSEYPVQRPTMDDIVKKLEDVWELQCQHENIEHSPSTDEGTSSNLLKMKWMKIPLSEIRAATKDFNEAHFVASGGYGSVYKAELDIVGPCFGIQSVIFMIMFIDGRDKEMITNNFCINPVVNITSRPDYMITELIPKKYTSREKSSGDFSR</sequence>
<feature type="domain" description="Protein kinase" evidence="1">
    <location>
        <begin position="26"/>
        <end position="293"/>
    </location>
</feature>
<protein>
    <recommendedName>
        <fullName evidence="1">Protein kinase domain-containing protein</fullName>
    </recommendedName>
</protein>
<comment type="caution">
    <text evidence="2">The sequence shown here is derived from an EMBL/GenBank/DDBJ whole genome shotgun (WGS) entry which is preliminary data.</text>
</comment>
<dbReference type="GO" id="GO:0004714">
    <property type="term" value="F:transmembrane receptor protein tyrosine kinase activity"/>
    <property type="evidence" value="ECO:0007669"/>
    <property type="project" value="InterPro"/>
</dbReference>
<dbReference type="PANTHER" id="PTHR27003:SF383">
    <property type="entry name" value="TYROSINE-PROTEIN KINASE, NON-RECEPTOR JAK_TYK2-RELATED"/>
    <property type="match status" value="1"/>
</dbReference>
<gene>
    <name evidence="2" type="ORF">HanXRQr2_Chr11g0520161</name>
</gene>
<dbReference type="InterPro" id="IPR011009">
    <property type="entry name" value="Kinase-like_dom_sf"/>
</dbReference>
<dbReference type="Gramene" id="mRNA:HanXRQr2_Chr11g0520161">
    <property type="protein sequence ID" value="mRNA:HanXRQr2_Chr11g0520161"/>
    <property type="gene ID" value="HanXRQr2_Chr11g0520161"/>
</dbReference>
<reference evidence="2" key="2">
    <citation type="submission" date="2020-06" db="EMBL/GenBank/DDBJ databases">
        <title>Helianthus annuus Genome sequencing and assembly Release 2.</title>
        <authorList>
            <person name="Gouzy J."/>
            <person name="Langlade N."/>
            <person name="Munos S."/>
        </authorList>
    </citation>
    <scope>NUCLEOTIDE SEQUENCE</scope>
    <source>
        <tissue evidence="2">Leaves</tissue>
    </source>
</reference>
<dbReference type="EMBL" id="MNCJ02000326">
    <property type="protein sequence ID" value="KAF5784495.1"/>
    <property type="molecule type" value="Genomic_DNA"/>
</dbReference>
<dbReference type="Pfam" id="PF00069">
    <property type="entry name" value="Pkinase"/>
    <property type="match status" value="1"/>
</dbReference>
<keyword evidence="3" id="KW-1185">Reference proteome</keyword>
<dbReference type="GO" id="GO:0005886">
    <property type="term" value="C:plasma membrane"/>
    <property type="evidence" value="ECO:0000318"/>
    <property type="project" value="GO_Central"/>
</dbReference>
<dbReference type="GO" id="GO:0005524">
    <property type="term" value="F:ATP binding"/>
    <property type="evidence" value="ECO:0007669"/>
    <property type="project" value="InterPro"/>
</dbReference>
<dbReference type="PROSITE" id="PS50011">
    <property type="entry name" value="PROTEIN_KINASE_DOM"/>
    <property type="match status" value="4"/>
</dbReference>
<dbReference type="InterPro" id="IPR045272">
    <property type="entry name" value="ANXUR1/2-like"/>
</dbReference>
<dbReference type="SUPFAM" id="SSF56112">
    <property type="entry name" value="Protein kinase-like (PK-like)"/>
    <property type="match status" value="4"/>
</dbReference>
<accession>A0A9K3HUE2</accession>
<dbReference type="SMART" id="SM00220">
    <property type="entry name" value="S_TKc"/>
    <property type="match status" value="2"/>
</dbReference>
<dbReference type="InterPro" id="IPR000719">
    <property type="entry name" value="Prot_kinase_dom"/>
</dbReference>
<keyword evidence="2" id="KW-0808">Transferase</keyword>
<evidence type="ECO:0000313" key="3">
    <source>
        <dbReference type="Proteomes" id="UP000215914"/>
    </source>
</evidence>
<dbReference type="GO" id="GO:0004672">
    <property type="term" value="F:protein kinase activity"/>
    <property type="evidence" value="ECO:0000318"/>
    <property type="project" value="GO_Central"/>
</dbReference>
<name>A0A9K3HUE2_HELAN</name>
<dbReference type="Pfam" id="PF07714">
    <property type="entry name" value="PK_Tyr_Ser-Thr"/>
    <property type="match status" value="3"/>
</dbReference>
<proteinExistence type="predicted"/>
<dbReference type="Gene3D" id="3.30.200.20">
    <property type="entry name" value="Phosphorylase Kinase, domain 1"/>
    <property type="match status" value="5"/>
</dbReference>
<dbReference type="PANTHER" id="PTHR27003">
    <property type="entry name" value="OS07G0166700 PROTEIN"/>
    <property type="match status" value="1"/>
</dbReference>
<reference evidence="2" key="1">
    <citation type="journal article" date="2017" name="Nature">
        <title>The sunflower genome provides insights into oil metabolism, flowering and Asterid evolution.</title>
        <authorList>
            <person name="Badouin H."/>
            <person name="Gouzy J."/>
            <person name="Grassa C.J."/>
            <person name="Murat F."/>
            <person name="Staton S.E."/>
            <person name="Cottret L."/>
            <person name="Lelandais-Briere C."/>
            <person name="Owens G.L."/>
            <person name="Carrere S."/>
            <person name="Mayjonade B."/>
            <person name="Legrand L."/>
            <person name="Gill N."/>
            <person name="Kane N.C."/>
            <person name="Bowers J.E."/>
            <person name="Hubner S."/>
            <person name="Bellec A."/>
            <person name="Berard A."/>
            <person name="Berges H."/>
            <person name="Blanchet N."/>
            <person name="Boniface M.C."/>
            <person name="Brunel D."/>
            <person name="Catrice O."/>
            <person name="Chaidir N."/>
            <person name="Claudel C."/>
            <person name="Donnadieu C."/>
            <person name="Faraut T."/>
            <person name="Fievet G."/>
            <person name="Helmstetter N."/>
            <person name="King M."/>
            <person name="Knapp S.J."/>
            <person name="Lai Z."/>
            <person name="Le Paslier M.C."/>
            <person name="Lippi Y."/>
            <person name="Lorenzon L."/>
            <person name="Mandel J.R."/>
            <person name="Marage G."/>
            <person name="Marchand G."/>
            <person name="Marquand E."/>
            <person name="Bret-Mestries E."/>
            <person name="Morien E."/>
            <person name="Nambeesan S."/>
            <person name="Nguyen T."/>
            <person name="Pegot-Espagnet P."/>
            <person name="Pouilly N."/>
            <person name="Raftis F."/>
            <person name="Sallet E."/>
            <person name="Schiex T."/>
            <person name="Thomas J."/>
            <person name="Vandecasteele C."/>
            <person name="Vares D."/>
            <person name="Vear F."/>
            <person name="Vautrin S."/>
            <person name="Crespi M."/>
            <person name="Mangin B."/>
            <person name="Burke J.M."/>
            <person name="Salse J."/>
            <person name="Munos S."/>
            <person name="Vincourt P."/>
            <person name="Rieseberg L.H."/>
            <person name="Langlade N.B."/>
        </authorList>
    </citation>
    <scope>NUCLEOTIDE SEQUENCE</scope>
    <source>
        <tissue evidence="2">Leaves</tissue>
    </source>
</reference>
<dbReference type="InterPro" id="IPR001245">
    <property type="entry name" value="Ser-Thr/Tyr_kinase_cat_dom"/>
</dbReference>
<dbReference type="Gene3D" id="1.10.510.10">
    <property type="entry name" value="Transferase(Phosphotransferase) domain 1"/>
    <property type="match status" value="4"/>
</dbReference>
<feature type="domain" description="Protein kinase" evidence="1">
    <location>
        <begin position="966"/>
        <end position="1221"/>
    </location>
</feature>
<feature type="domain" description="Protein kinase" evidence="1">
    <location>
        <begin position="313"/>
        <end position="632"/>
    </location>
</feature>